<keyword evidence="2" id="KW-1185">Reference proteome</keyword>
<accession>A0AAW0ZXP2</accession>
<dbReference type="AlphaFoldDB" id="A0AAW0ZXP2"/>
<dbReference type="Proteomes" id="UP001432146">
    <property type="component" value="Unassembled WGS sequence"/>
</dbReference>
<dbReference type="EMBL" id="JAWNGG020000093">
    <property type="protein sequence ID" value="KAK9302555.1"/>
    <property type="molecule type" value="Genomic_DNA"/>
</dbReference>
<sequence>MFDLSTFTVSLNFLLNSLRAPTAPIRPRPSESYPPDENSYYSHVIPRHTPGETLNRPSRGVATTGSRFAEVGRAWKILTPVRGTILFCGRNARYVRERGGSAHRLAVGLWSWGWLGPIIGRGGARAGFWGCGGTLRFEG</sequence>
<protein>
    <submittedName>
        <fullName evidence="1">Uncharacterized protein</fullName>
    </submittedName>
</protein>
<reference evidence="1 2" key="1">
    <citation type="submission" date="2024-05" db="EMBL/GenBank/DDBJ databases">
        <title>The nuclear and mitochondrial genome assemblies of Tetragonisca angustula (Apidae: Meliponini), a tiny yet remarkable pollinator in the Neotropics.</title>
        <authorList>
            <person name="Ferrari R."/>
            <person name="Ricardo P.C."/>
            <person name="Dias F.C."/>
            <person name="Araujo N.S."/>
            <person name="Soares D.O."/>
            <person name="Zhou Q.-S."/>
            <person name="Zhu C.-D."/>
            <person name="Coutinho L."/>
            <person name="Airas M.C."/>
            <person name="Batista T.M."/>
        </authorList>
    </citation>
    <scope>NUCLEOTIDE SEQUENCE [LARGE SCALE GENOMIC DNA]</scope>
    <source>
        <strain evidence="1">ASF017062</strain>
        <tissue evidence="1">Abdomen</tissue>
    </source>
</reference>
<name>A0AAW0ZXP2_9HYME</name>
<evidence type="ECO:0000313" key="1">
    <source>
        <dbReference type="EMBL" id="KAK9302555.1"/>
    </source>
</evidence>
<organism evidence="1 2">
    <name type="scientific">Tetragonisca angustula</name>
    <dbReference type="NCBI Taxonomy" id="166442"/>
    <lineage>
        <taxon>Eukaryota</taxon>
        <taxon>Metazoa</taxon>
        <taxon>Ecdysozoa</taxon>
        <taxon>Arthropoda</taxon>
        <taxon>Hexapoda</taxon>
        <taxon>Insecta</taxon>
        <taxon>Pterygota</taxon>
        <taxon>Neoptera</taxon>
        <taxon>Endopterygota</taxon>
        <taxon>Hymenoptera</taxon>
        <taxon>Apocrita</taxon>
        <taxon>Aculeata</taxon>
        <taxon>Apoidea</taxon>
        <taxon>Anthophila</taxon>
        <taxon>Apidae</taxon>
        <taxon>Tetragonisca</taxon>
    </lineage>
</organism>
<gene>
    <name evidence="1" type="ORF">QLX08_005441</name>
</gene>
<comment type="caution">
    <text evidence="1">The sequence shown here is derived from an EMBL/GenBank/DDBJ whole genome shotgun (WGS) entry which is preliminary data.</text>
</comment>
<evidence type="ECO:0000313" key="2">
    <source>
        <dbReference type="Proteomes" id="UP001432146"/>
    </source>
</evidence>
<proteinExistence type="predicted"/>